<organism evidence="1">
    <name type="scientific">Alectorobius mimon</name>
    <dbReference type="NCBI Taxonomy" id="360319"/>
    <lineage>
        <taxon>Eukaryota</taxon>
        <taxon>Metazoa</taxon>
        <taxon>Ecdysozoa</taxon>
        <taxon>Arthropoda</taxon>
        <taxon>Chelicerata</taxon>
        <taxon>Arachnida</taxon>
        <taxon>Acari</taxon>
        <taxon>Parasitiformes</taxon>
        <taxon>Ixodida</taxon>
        <taxon>Ixodoidea</taxon>
        <taxon>Argasidae</taxon>
        <taxon>Ornithodorinae</taxon>
        <taxon>Alectorobius</taxon>
    </lineage>
</organism>
<accession>A0A147B7N6</accession>
<proteinExistence type="predicted"/>
<feature type="non-terminal residue" evidence="1">
    <location>
        <position position="1"/>
    </location>
</feature>
<dbReference type="AlphaFoldDB" id="A0A147B7N6"/>
<protein>
    <submittedName>
        <fullName evidence="1">Uncharacterized protein</fullName>
    </submittedName>
</protein>
<name>A0A147B7N6_9ACAR</name>
<reference evidence="1" key="1">
    <citation type="submission" date="2016-03" db="EMBL/GenBank/DDBJ databases">
        <title>Gut transcriptome analysis on engorged females of Ornithodoros mimon (Acari: Argasidae) and phylogenetic inferences of soft ticks.</title>
        <authorList>
            <person name="Landulfo G.A."/>
            <person name="Giovanni D."/>
            <person name="Carvalho E."/>
            <person name="Junqueira-de-Azevedo I."/>
            <person name="Patane J."/>
            <person name="Mendoca R."/>
            <person name="Barros-Battesti D."/>
        </authorList>
    </citation>
    <scope>NUCLEOTIDE SEQUENCE</scope>
    <source>
        <strain evidence="1">Females</strain>
        <tissue evidence="1">Gut</tissue>
    </source>
</reference>
<sequence>FCNDFIIARHKGASKRAYSSISKYTVKSVYRLNDHHLSKSIVTSAFQSEIKSSFALVQLLYPPRVCYKNILIAPFNGEPRYHFIMSRLPRPINKRCTLQCQHNFVPTHEFPVNFGSLAQKMNCDCTM</sequence>
<dbReference type="EMBL" id="GEIB01001472">
    <property type="protein sequence ID" value="JAR86780.1"/>
    <property type="molecule type" value="Transcribed_RNA"/>
</dbReference>
<evidence type="ECO:0000313" key="1">
    <source>
        <dbReference type="EMBL" id="JAR86780.1"/>
    </source>
</evidence>